<dbReference type="InterPro" id="IPR016181">
    <property type="entry name" value="Acyl_CoA_acyltransferase"/>
</dbReference>
<feature type="domain" description="N-acetyltransferase" evidence="3">
    <location>
        <begin position="6"/>
        <end position="166"/>
    </location>
</feature>
<keyword evidence="2" id="KW-0012">Acyltransferase</keyword>
<keyword evidence="1" id="KW-0808">Transferase</keyword>
<sequence length="173" mass="19755">MSQEKATIRSIEKKDKEQWLDLFSGPKSYLAFRKTVVDPEILETTFDRFFNPNIPMNCFVAVDPKTEKLIGFGTYYTHYNILSVKLTTYLSDLFVASDCRLGGTGKALIQAVYDFADANDSDKVYWHTHFENHRAQLLYIKVAKKAGFLVYRRPTAGELPDYDSENHPIAPGS</sequence>
<dbReference type="Gene3D" id="3.40.630.30">
    <property type="match status" value="1"/>
</dbReference>
<reference evidence="5" key="1">
    <citation type="submission" date="2016-04" db="EMBL/GenBank/DDBJ databases">
        <title>Comparative genomics of biotechnologically important yeasts.</title>
        <authorList>
            <consortium name="DOE Joint Genome Institute"/>
            <person name="Riley R."/>
            <person name="Haridas S."/>
            <person name="Wolfe K.H."/>
            <person name="Lopes M.R."/>
            <person name="Hittinger C.T."/>
            <person name="Goker M."/>
            <person name="Salamov A."/>
            <person name="Wisecaver J."/>
            <person name="Long T.M."/>
            <person name="Aerts A.L."/>
            <person name="Barry K."/>
            <person name="Choi C."/>
            <person name="Clum A."/>
            <person name="Coughlan A.Y."/>
            <person name="Deshpande S."/>
            <person name="Douglass A.P."/>
            <person name="Hanson S.J."/>
            <person name="Klenk H.-P."/>
            <person name="Labutti K."/>
            <person name="Lapidus A."/>
            <person name="Lindquist E."/>
            <person name="Lipzen A."/>
            <person name="Meier-Kolthoff J.P."/>
            <person name="Ohm R.A."/>
            <person name="Otillar R.P."/>
            <person name="Pangilinan J."/>
            <person name="Peng Y."/>
            <person name="Rokas A."/>
            <person name="Rosa C.A."/>
            <person name="Scheuner C."/>
            <person name="Sibirny A.A."/>
            <person name="Slot J.C."/>
            <person name="Stielow J.B."/>
            <person name="Sun H."/>
            <person name="Kurtzman C.P."/>
            <person name="Blackwell M."/>
            <person name="Grigoriev I.V."/>
            <person name="Jeffries T.W."/>
        </authorList>
    </citation>
    <scope>NUCLEOTIDE SEQUENCE [LARGE SCALE GENOMIC DNA]</scope>
    <source>
        <strain evidence="5">NRRL YB-2248</strain>
    </source>
</reference>
<dbReference type="SUPFAM" id="SSF55729">
    <property type="entry name" value="Acyl-CoA N-acyltransferases (Nat)"/>
    <property type="match status" value="1"/>
</dbReference>
<dbReference type="STRING" id="983967.A0A1E4SZM1"/>
<keyword evidence="5" id="KW-1185">Reference proteome</keyword>
<dbReference type="Proteomes" id="UP000094801">
    <property type="component" value="Unassembled WGS sequence"/>
</dbReference>
<proteinExistence type="predicted"/>
<dbReference type="Pfam" id="PF00583">
    <property type="entry name" value="Acetyltransf_1"/>
    <property type="match status" value="1"/>
</dbReference>
<evidence type="ECO:0000259" key="3">
    <source>
        <dbReference type="PROSITE" id="PS51186"/>
    </source>
</evidence>
<accession>A0A1E4SZM1</accession>
<dbReference type="GO" id="GO:0005737">
    <property type="term" value="C:cytoplasm"/>
    <property type="evidence" value="ECO:0007669"/>
    <property type="project" value="TreeGrafter"/>
</dbReference>
<evidence type="ECO:0000256" key="2">
    <source>
        <dbReference type="ARBA" id="ARBA00023315"/>
    </source>
</evidence>
<name>A0A1E4SZM1_9ASCO</name>
<dbReference type="EMBL" id="KV453854">
    <property type="protein sequence ID" value="ODV84949.1"/>
    <property type="molecule type" value="Genomic_DNA"/>
</dbReference>
<dbReference type="OrthoDB" id="7305308at2759"/>
<evidence type="ECO:0000313" key="4">
    <source>
        <dbReference type="EMBL" id="ODV84949.1"/>
    </source>
</evidence>
<dbReference type="CDD" id="cd04301">
    <property type="entry name" value="NAT_SF"/>
    <property type="match status" value="1"/>
</dbReference>
<evidence type="ECO:0000313" key="5">
    <source>
        <dbReference type="Proteomes" id="UP000094801"/>
    </source>
</evidence>
<dbReference type="InterPro" id="IPR000182">
    <property type="entry name" value="GNAT_dom"/>
</dbReference>
<dbReference type="PROSITE" id="PS51186">
    <property type="entry name" value="GNAT"/>
    <property type="match status" value="1"/>
</dbReference>
<gene>
    <name evidence="4" type="ORF">CANARDRAFT_199912</name>
</gene>
<dbReference type="PANTHER" id="PTHR10545:SF29">
    <property type="entry name" value="GH14572P-RELATED"/>
    <property type="match status" value="1"/>
</dbReference>
<dbReference type="PANTHER" id="PTHR10545">
    <property type="entry name" value="DIAMINE N-ACETYLTRANSFERASE"/>
    <property type="match status" value="1"/>
</dbReference>
<dbReference type="InterPro" id="IPR051016">
    <property type="entry name" value="Diverse_Substrate_AcTransf"/>
</dbReference>
<protein>
    <recommendedName>
        <fullName evidence="3">N-acetyltransferase domain-containing protein</fullName>
    </recommendedName>
</protein>
<dbReference type="AlphaFoldDB" id="A0A1E4SZM1"/>
<organism evidence="4 5">
    <name type="scientific">[Candida] arabinofermentans NRRL YB-2248</name>
    <dbReference type="NCBI Taxonomy" id="983967"/>
    <lineage>
        <taxon>Eukaryota</taxon>
        <taxon>Fungi</taxon>
        <taxon>Dikarya</taxon>
        <taxon>Ascomycota</taxon>
        <taxon>Saccharomycotina</taxon>
        <taxon>Pichiomycetes</taxon>
        <taxon>Pichiales</taxon>
        <taxon>Pichiaceae</taxon>
        <taxon>Ogataea</taxon>
        <taxon>Ogataea/Candida clade</taxon>
    </lineage>
</organism>
<dbReference type="GO" id="GO:0008080">
    <property type="term" value="F:N-acetyltransferase activity"/>
    <property type="evidence" value="ECO:0007669"/>
    <property type="project" value="TreeGrafter"/>
</dbReference>
<evidence type="ECO:0000256" key="1">
    <source>
        <dbReference type="ARBA" id="ARBA00022679"/>
    </source>
</evidence>